<feature type="non-terminal residue" evidence="1">
    <location>
        <position position="255"/>
    </location>
</feature>
<organism evidence="1">
    <name type="scientific">marine sediment metagenome</name>
    <dbReference type="NCBI Taxonomy" id="412755"/>
    <lineage>
        <taxon>unclassified sequences</taxon>
        <taxon>metagenomes</taxon>
        <taxon>ecological metagenomes</taxon>
    </lineage>
</organism>
<protein>
    <submittedName>
        <fullName evidence="1">Uncharacterized protein</fullName>
    </submittedName>
</protein>
<name>X1MXI6_9ZZZZ</name>
<dbReference type="AlphaFoldDB" id="X1MXI6"/>
<reference evidence="1" key="1">
    <citation type="journal article" date="2014" name="Front. Microbiol.">
        <title>High frequency of phylogenetically diverse reductive dehalogenase-homologous genes in deep subseafloor sedimentary metagenomes.</title>
        <authorList>
            <person name="Kawai M."/>
            <person name="Futagami T."/>
            <person name="Toyoda A."/>
            <person name="Takaki Y."/>
            <person name="Nishi S."/>
            <person name="Hori S."/>
            <person name="Arai W."/>
            <person name="Tsubouchi T."/>
            <person name="Morono Y."/>
            <person name="Uchiyama I."/>
            <person name="Ito T."/>
            <person name="Fujiyama A."/>
            <person name="Inagaki F."/>
            <person name="Takami H."/>
        </authorList>
    </citation>
    <scope>NUCLEOTIDE SEQUENCE</scope>
    <source>
        <strain evidence="1">Expedition CK06-06</strain>
    </source>
</reference>
<proteinExistence type="predicted"/>
<sequence length="255" mass="30083">MWANVDYSVMEAIELHRRGIIDWEKARIAAKKKGINETRFKILFEGTKKLLDANDLLLLKWRGEITDEYFTTGMVKLGFLIDDIPKFEKVRRFMPNVRDLVVFSAKEVFEEDMVEAVGLDDEFENLDLSWFAKVGVDEETAKMFWRSHWDHPSWIRVSDMFHRGLITEDDLERWFRLVEFPPFWREALKGVLYTLPTRVDLRRFYDFGIIDYETLVAEYRIAGYTEQNASRLADLAVHDAAVNEKDVTRTIIEKG</sequence>
<dbReference type="EMBL" id="BARV01022341">
    <property type="protein sequence ID" value="GAI19405.1"/>
    <property type="molecule type" value="Genomic_DNA"/>
</dbReference>
<evidence type="ECO:0000313" key="1">
    <source>
        <dbReference type="EMBL" id="GAI19405.1"/>
    </source>
</evidence>
<comment type="caution">
    <text evidence="1">The sequence shown here is derived from an EMBL/GenBank/DDBJ whole genome shotgun (WGS) entry which is preliminary data.</text>
</comment>
<accession>X1MXI6</accession>
<gene>
    <name evidence="1" type="ORF">S06H3_36850</name>
</gene>